<evidence type="ECO:0000313" key="2">
    <source>
        <dbReference type="Proteomes" id="UP000004995"/>
    </source>
</evidence>
<accession>K3YP18</accession>
<proteinExistence type="predicted"/>
<keyword evidence="2" id="KW-1185">Reference proteome</keyword>
<evidence type="ECO:0000313" key="1">
    <source>
        <dbReference type="EnsemblPlants" id="KQL00528"/>
    </source>
</evidence>
<reference evidence="1" key="2">
    <citation type="submission" date="2018-08" db="UniProtKB">
        <authorList>
            <consortium name="EnsemblPlants"/>
        </authorList>
    </citation>
    <scope>IDENTIFICATION</scope>
    <source>
        <strain evidence="1">Yugu1</strain>
    </source>
</reference>
<dbReference type="EnsemblPlants" id="KQL00528">
    <property type="protein sequence ID" value="KQL00528"/>
    <property type="gene ID" value="SETIT_016010mg"/>
</dbReference>
<dbReference type="AlphaFoldDB" id="K3YP18"/>
<reference evidence="2" key="1">
    <citation type="journal article" date="2012" name="Nat. Biotechnol.">
        <title>Reference genome sequence of the model plant Setaria.</title>
        <authorList>
            <person name="Bennetzen J.L."/>
            <person name="Schmutz J."/>
            <person name="Wang H."/>
            <person name="Percifield R."/>
            <person name="Hawkins J."/>
            <person name="Pontaroli A.C."/>
            <person name="Estep M."/>
            <person name="Feng L."/>
            <person name="Vaughn J.N."/>
            <person name="Grimwood J."/>
            <person name="Jenkins J."/>
            <person name="Barry K."/>
            <person name="Lindquist E."/>
            <person name="Hellsten U."/>
            <person name="Deshpande S."/>
            <person name="Wang X."/>
            <person name="Wu X."/>
            <person name="Mitros T."/>
            <person name="Triplett J."/>
            <person name="Yang X."/>
            <person name="Ye C.Y."/>
            <person name="Mauro-Herrera M."/>
            <person name="Wang L."/>
            <person name="Li P."/>
            <person name="Sharma M."/>
            <person name="Sharma R."/>
            <person name="Ronald P.C."/>
            <person name="Panaud O."/>
            <person name="Kellogg E.A."/>
            <person name="Brutnell T.P."/>
            <person name="Doust A.N."/>
            <person name="Tuskan G.A."/>
            <person name="Rokhsar D."/>
            <person name="Devos K.M."/>
        </authorList>
    </citation>
    <scope>NUCLEOTIDE SEQUENCE [LARGE SCALE GENOMIC DNA]</scope>
    <source>
        <strain evidence="2">cv. Yugu1</strain>
    </source>
</reference>
<dbReference type="InParanoid" id="K3YP18"/>
<name>K3YP18_SETIT</name>
<dbReference type="EMBL" id="AGNK02003522">
    <property type="status" value="NOT_ANNOTATED_CDS"/>
    <property type="molecule type" value="Genomic_DNA"/>
</dbReference>
<organism evidence="1 2">
    <name type="scientific">Setaria italica</name>
    <name type="common">Foxtail millet</name>
    <name type="synonym">Panicum italicum</name>
    <dbReference type="NCBI Taxonomy" id="4555"/>
    <lineage>
        <taxon>Eukaryota</taxon>
        <taxon>Viridiplantae</taxon>
        <taxon>Streptophyta</taxon>
        <taxon>Embryophyta</taxon>
        <taxon>Tracheophyta</taxon>
        <taxon>Spermatophyta</taxon>
        <taxon>Magnoliopsida</taxon>
        <taxon>Liliopsida</taxon>
        <taxon>Poales</taxon>
        <taxon>Poaceae</taxon>
        <taxon>PACMAD clade</taxon>
        <taxon>Panicoideae</taxon>
        <taxon>Panicodae</taxon>
        <taxon>Paniceae</taxon>
        <taxon>Cenchrinae</taxon>
        <taxon>Setaria</taxon>
    </lineage>
</organism>
<dbReference type="Proteomes" id="UP000004995">
    <property type="component" value="Unassembled WGS sequence"/>
</dbReference>
<dbReference type="HOGENOM" id="CLU_3369361_0_0_1"/>
<sequence>MHETNPMQAHANLVEHINLHKQATLVLLPHCRTLL</sequence>
<dbReference type="Gramene" id="KQL00528">
    <property type="protein sequence ID" value="KQL00528"/>
    <property type="gene ID" value="SETIT_016010mg"/>
</dbReference>
<protein>
    <submittedName>
        <fullName evidence="1">Uncharacterized protein</fullName>
    </submittedName>
</protein>